<organism evidence="1 2">
    <name type="scientific">Gigaspora margarita</name>
    <dbReference type="NCBI Taxonomy" id="4874"/>
    <lineage>
        <taxon>Eukaryota</taxon>
        <taxon>Fungi</taxon>
        <taxon>Fungi incertae sedis</taxon>
        <taxon>Mucoromycota</taxon>
        <taxon>Glomeromycotina</taxon>
        <taxon>Glomeromycetes</taxon>
        <taxon>Diversisporales</taxon>
        <taxon>Gigasporaceae</taxon>
        <taxon>Gigaspora</taxon>
    </lineage>
</organism>
<protein>
    <submittedName>
        <fullName evidence="1">10743_t:CDS:1</fullName>
    </submittedName>
</protein>
<gene>
    <name evidence="1" type="ORF">GMARGA_LOCUS2083</name>
</gene>
<evidence type="ECO:0000313" key="1">
    <source>
        <dbReference type="EMBL" id="CAG8498556.1"/>
    </source>
</evidence>
<sequence length="84" mass="9500">MSTFLQVATVDIIPYQEQLNFTVQYIKMIKKTLIAIDNANEVERSAYVAAILYNEDILCVAEVKADDIEYGLCQNLVQIQSACH</sequence>
<feature type="non-terminal residue" evidence="1">
    <location>
        <position position="84"/>
    </location>
</feature>
<name>A0ABM8W174_GIGMA</name>
<comment type="caution">
    <text evidence="1">The sequence shown here is derived from an EMBL/GenBank/DDBJ whole genome shotgun (WGS) entry which is preliminary data.</text>
</comment>
<reference evidence="1 2" key="1">
    <citation type="submission" date="2021-06" db="EMBL/GenBank/DDBJ databases">
        <authorList>
            <person name="Kallberg Y."/>
            <person name="Tangrot J."/>
            <person name="Rosling A."/>
        </authorList>
    </citation>
    <scope>NUCLEOTIDE SEQUENCE [LARGE SCALE GENOMIC DNA]</scope>
    <source>
        <strain evidence="1 2">120-4 pot B 10/14</strain>
    </source>
</reference>
<dbReference type="EMBL" id="CAJVQB010000616">
    <property type="protein sequence ID" value="CAG8498556.1"/>
    <property type="molecule type" value="Genomic_DNA"/>
</dbReference>
<evidence type="ECO:0000313" key="2">
    <source>
        <dbReference type="Proteomes" id="UP000789901"/>
    </source>
</evidence>
<proteinExistence type="predicted"/>
<keyword evidence="2" id="KW-1185">Reference proteome</keyword>
<dbReference type="Proteomes" id="UP000789901">
    <property type="component" value="Unassembled WGS sequence"/>
</dbReference>
<accession>A0ABM8W174</accession>